<dbReference type="STRING" id="31246.A0A183PV69"/>
<proteinExistence type="predicted"/>
<accession>A0A183PV69</accession>
<organism evidence="1 2">
    <name type="scientific">Schistosoma mattheei</name>
    <dbReference type="NCBI Taxonomy" id="31246"/>
    <lineage>
        <taxon>Eukaryota</taxon>
        <taxon>Metazoa</taxon>
        <taxon>Spiralia</taxon>
        <taxon>Lophotrochozoa</taxon>
        <taxon>Platyhelminthes</taxon>
        <taxon>Trematoda</taxon>
        <taxon>Digenea</taxon>
        <taxon>Strigeidida</taxon>
        <taxon>Schistosomatoidea</taxon>
        <taxon>Schistosomatidae</taxon>
        <taxon>Schistosoma</taxon>
    </lineage>
</organism>
<dbReference type="Proteomes" id="UP000269396">
    <property type="component" value="Unassembled WGS sequence"/>
</dbReference>
<dbReference type="AlphaFoldDB" id="A0A183PV69"/>
<evidence type="ECO:0000313" key="2">
    <source>
        <dbReference type="Proteomes" id="UP000269396"/>
    </source>
</evidence>
<gene>
    <name evidence="1" type="ORF">SMTD_LOCUS18254</name>
</gene>
<name>A0A183PV69_9TREM</name>
<sequence>MLRIRRSVQATYNTRVSFVASQLQLNEENPTTNAPKDEMQKLDKSQTEINIISSKSSLTSGRPMVQFQSAGIKQLGLMNEKDDKLKKASANIEEIDINVDEGEDEEEEEEVDDDSMGEQELKETLNKDNIECRVSNKRRRKVHSDGKFVIEINC</sequence>
<protein>
    <submittedName>
        <fullName evidence="1">Uncharacterized protein</fullName>
    </submittedName>
</protein>
<evidence type="ECO:0000313" key="1">
    <source>
        <dbReference type="EMBL" id="VDP76581.1"/>
    </source>
</evidence>
<dbReference type="EMBL" id="UZAL01040149">
    <property type="protein sequence ID" value="VDP76581.1"/>
    <property type="molecule type" value="Genomic_DNA"/>
</dbReference>
<reference evidence="1 2" key="1">
    <citation type="submission" date="2018-11" db="EMBL/GenBank/DDBJ databases">
        <authorList>
            <consortium name="Pathogen Informatics"/>
        </authorList>
    </citation>
    <scope>NUCLEOTIDE SEQUENCE [LARGE SCALE GENOMIC DNA]</scope>
    <source>
        <strain>Denwood</strain>
        <strain evidence="2">Zambia</strain>
    </source>
</reference>
<keyword evidence="2" id="KW-1185">Reference proteome</keyword>